<dbReference type="Pfam" id="PF10225">
    <property type="entry name" value="NEMP"/>
    <property type="match status" value="1"/>
</dbReference>
<dbReference type="Gramene" id="Pp3c12_14610V3.2">
    <property type="protein sequence ID" value="Pp3c12_14610V3.2"/>
    <property type="gene ID" value="Pp3c12_14610"/>
</dbReference>
<dbReference type="Gramene" id="Pp3c12_14610V3.4">
    <property type="protein sequence ID" value="Pp3c12_14610V3.4"/>
    <property type="gene ID" value="Pp3c12_14610"/>
</dbReference>
<dbReference type="PANTHER" id="PTHR31587">
    <property type="entry name" value="TRANSMEMBRANE PROTEIN (DUF2215)"/>
    <property type="match status" value="1"/>
</dbReference>
<dbReference type="FunCoup" id="A0A2K1JQU9">
    <property type="interactions" value="2036"/>
</dbReference>
<dbReference type="OrthoDB" id="772609at2759"/>
<comment type="similarity">
    <text evidence="2">Belongs to the NEMP family.</text>
</comment>
<evidence type="ECO:0000256" key="4">
    <source>
        <dbReference type="ARBA" id="ARBA00022729"/>
    </source>
</evidence>
<organism evidence="10">
    <name type="scientific">Physcomitrium patens</name>
    <name type="common">Spreading-leaved earth moss</name>
    <name type="synonym">Physcomitrella patens</name>
    <dbReference type="NCBI Taxonomy" id="3218"/>
    <lineage>
        <taxon>Eukaryota</taxon>
        <taxon>Viridiplantae</taxon>
        <taxon>Streptophyta</taxon>
        <taxon>Embryophyta</taxon>
        <taxon>Bryophyta</taxon>
        <taxon>Bryophytina</taxon>
        <taxon>Bryopsida</taxon>
        <taxon>Funariidae</taxon>
        <taxon>Funariales</taxon>
        <taxon>Funariaceae</taxon>
        <taxon>Physcomitrium</taxon>
    </lineage>
</organism>
<evidence type="ECO:0000256" key="2">
    <source>
        <dbReference type="ARBA" id="ARBA00005748"/>
    </source>
</evidence>
<keyword evidence="12" id="KW-1185">Reference proteome</keyword>
<evidence type="ECO:0000313" key="11">
    <source>
        <dbReference type="EnsemblPlants" id="Pp3c12_14610V3.1"/>
    </source>
</evidence>
<evidence type="ECO:0000313" key="10">
    <source>
        <dbReference type="EMBL" id="PNR43910.1"/>
    </source>
</evidence>
<evidence type="ECO:0000256" key="6">
    <source>
        <dbReference type="ARBA" id="ARBA00023136"/>
    </source>
</evidence>
<dbReference type="Proteomes" id="UP000006727">
    <property type="component" value="Chromosome 12"/>
</dbReference>
<feature type="compositionally biased region" description="Basic and acidic residues" evidence="8">
    <location>
        <begin position="458"/>
        <end position="474"/>
    </location>
</feature>
<dbReference type="PANTHER" id="PTHR31587:SF4">
    <property type="entry name" value="TRANSMEMBRANE PROTEIN (DUF2215)"/>
    <property type="match status" value="1"/>
</dbReference>
<comment type="subcellular location">
    <subcellularLocation>
        <location evidence="1">Nucleus inner membrane</location>
        <topology evidence="1">Multi-pass membrane protein</topology>
        <orientation evidence="1">Nucleoplasmic side</orientation>
    </subcellularLocation>
</comment>
<keyword evidence="5 9" id="KW-1133">Transmembrane helix</keyword>
<dbReference type="EnsemblPlants" id="Pp3c12_14610V3.2">
    <property type="protein sequence ID" value="Pp3c12_14610V3.2"/>
    <property type="gene ID" value="Pp3c12_14610"/>
</dbReference>
<keyword evidence="7" id="KW-0539">Nucleus</keyword>
<evidence type="ECO:0000256" key="8">
    <source>
        <dbReference type="SAM" id="MobiDB-lite"/>
    </source>
</evidence>
<feature type="transmembrane region" description="Helical" evidence="9">
    <location>
        <begin position="174"/>
        <end position="193"/>
    </location>
</feature>
<gene>
    <name evidence="11" type="primary">LOC112290031</name>
    <name evidence="10" type="ORF">PHYPA_016293</name>
</gene>
<evidence type="ECO:0000313" key="12">
    <source>
        <dbReference type="Proteomes" id="UP000006727"/>
    </source>
</evidence>
<feature type="transmembrane region" description="Helical" evidence="9">
    <location>
        <begin position="232"/>
        <end position="252"/>
    </location>
</feature>
<reference evidence="10 12" key="1">
    <citation type="journal article" date="2008" name="Science">
        <title>The Physcomitrella genome reveals evolutionary insights into the conquest of land by plants.</title>
        <authorList>
            <person name="Rensing S."/>
            <person name="Lang D."/>
            <person name="Zimmer A."/>
            <person name="Terry A."/>
            <person name="Salamov A."/>
            <person name="Shapiro H."/>
            <person name="Nishiyama T."/>
            <person name="Perroud P.-F."/>
            <person name="Lindquist E."/>
            <person name="Kamisugi Y."/>
            <person name="Tanahashi T."/>
            <person name="Sakakibara K."/>
            <person name="Fujita T."/>
            <person name="Oishi K."/>
            <person name="Shin-I T."/>
            <person name="Kuroki Y."/>
            <person name="Toyoda A."/>
            <person name="Suzuki Y."/>
            <person name="Hashimoto A."/>
            <person name="Yamaguchi K."/>
            <person name="Sugano A."/>
            <person name="Kohara Y."/>
            <person name="Fujiyama A."/>
            <person name="Anterola A."/>
            <person name="Aoki S."/>
            <person name="Ashton N."/>
            <person name="Barbazuk W.B."/>
            <person name="Barker E."/>
            <person name="Bennetzen J."/>
            <person name="Bezanilla M."/>
            <person name="Blankenship R."/>
            <person name="Cho S.H."/>
            <person name="Dutcher S."/>
            <person name="Estelle M."/>
            <person name="Fawcett J.A."/>
            <person name="Gundlach H."/>
            <person name="Hanada K."/>
            <person name="Heyl A."/>
            <person name="Hicks K.A."/>
            <person name="Hugh J."/>
            <person name="Lohr M."/>
            <person name="Mayer K."/>
            <person name="Melkozernov A."/>
            <person name="Murata T."/>
            <person name="Nelson D."/>
            <person name="Pils B."/>
            <person name="Prigge M."/>
            <person name="Reiss B."/>
            <person name="Renner T."/>
            <person name="Rombauts S."/>
            <person name="Rushton P."/>
            <person name="Sanderfoot A."/>
            <person name="Schween G."/>
            <person name="Shiu S.-H."/>
            <person name="Stueber K."/>
            <person name="Theodoulou F.L."/>
            <person name="Tu H."/>
            <person name="Van de Peer Y."/>
            <person name="Verrier P.J."/>
            <person name="Waters E."/>
            <person name="Wood A."/>
            <person name="Yang L."/>
            <person name="Cove D."/>
            <person name="Cuming A."/>
            <person name="Hasebe M."/>
            <person name="Lucas S."/>
            <person name="Mishler D.B."/>
            <person name="Reski R."/>
            <person name="Grigoriev I."/>
            <person name="Quatrano R.S."/>
            <person name="Boore J.L."/>
        </authorList>
    </citation>
    <scope>NUCLEOTIDE SEQUENCE [LARGE SCALE GENOMIC DNA]</scope>
    <source>
        <strain evidence="11 12">cv. Gransden 2004</strain>
    </source>
</reference>
<feature type="transmembrane region" description="Helical" evidence="9">
    <location>
        <begin position="199"/>
        <end position="220"/>
    </location>
</feature>
<evidence type="ECO:0000256" key="3">
    <source>
        <dbReference type="ARBA" id="ARBA00022692"/>
    </source>
</evidence>
<dbReference type="RefSeq" id="XP_024391681.1">
    <property type="nucleotide sequence ID" value="XM_024535913.2"/>
</dbReference>
<dbReference type="Gramene" id="Pp3c12_14610V3.3">
    <property type="protein sequence ID" value="Pp3c12_14610V3.3"/>
    <property type="gene ID" value="Pp3c12_14610"/>
</dbReference>
<feature type="region of interest" description="Disordered" evidence="8">
    <location>
        <begin position="449"/>
        <end position="481"/>
    </location>
</feature>
<feature type="compositionally biased region" description="Acidic residues" evidence="8">
    <location>
        <begin position="525"/>
        <end position="539"/>
    </location>
</feature>
<name>A0A2K1JQU9_PHYPA</name>
<keyword evidence="4" id="KW-0732">Signal</keyword>
<proteinExistence type="inferred from homology"/>
<reference evidence="10 12" key="2">
    <citation type="journal article" date="2018" name="Plant J.">
        <title>The Physcomitrella patens chromosome-scale assembly reveals moss genome structure and evolution.</title>
        <authorList>
            <person name="Lang D."/>
            <person name="Ullrich K.K."/>
            <person name="Murat F."/>
            <person name="Fuchs J."/>
            <person name="Jenkins J."/>
            <person name="Haas F.B."/>
            <person name="Piednoel M."/>
            <person name="Gundlach H."/>
            <person name="Van Bel M."/>
            <person name="Meyberg R."/>
            <person name="Vives C."/>
            <person name="Morata J."/>
            <person name="Symeonidi A."/>
            <person name="Hiss M."/>
            <person name="Muchero W."/>
            <person name="Kamisugi Y."/>
            <person name="Saleh O."/>
            <person name="Blanc G."/>
            <person name="Decker E.L."/>
            <person name="van Gessel N."/>
            <person name="Grimwood J."/>
            <person name="Hayes R.D."/>
            <person name="Graham S.W."/>
            <person name="Gunter L.E."/>
            <person name="McDaniel S.F."/>
            <person name="Hoernstein S.N.W."/>
            <person name="Larsson A."/>
            <person name="Li F.W."/>
            <person name="Perroud P.F."/>
            <person name="Phillips J."/>
            <person name="Ranjan P."/>
            <person name="Rokshar D.S."/>
            <person name="Rothfels C.J."/>
            <person name="Schneider L."/>
            <person name="Shu S."/>
            <person name="Stevenson D.W."/>
            <person name="Thummler F."/>
            <person name="Tillich M."/>
            <person name="Villarreal Aguilar J.C."/>
            <person name="Widiez T."/>
            <person name="Wong G.K."/>
            <person name="Wymore A."/>
            <person name="Zhang Y."/>
            <person name="Zimmer A.D."/>
            <person name="Quatrano R.S."/>
            <person name="Mayer K.F.X."/>
            <person name="Goodstein D."/>
            <person name="Casacuberta J.M."/>
            <person name="Vandepoele K."/>
            <person name="Reski R."/>
            <person name="Cuming A.C."/>
            <person name="Tuskan G.A."/>
            <person name="Maumus F."/>
            <person name="Salse J."/>
            <person name="Schmutz J."/>
            <person name="Rensing S.A."/>
        </authorList>
    </citation>
    <scope>NUCLEOTIDE SEQUENCE [LARGE SCALE GENOMIC DNA]</scope>
    <source>
        <strain evidence="11 12">cv. Gransden 2004</strain>
    </source>
</reference>
<dbReference type="PaxDb" id="3218-PP1S70_167V6.1"/>
<protein>
    <submittedName>
        <fullName evidence="10 11">Uncharacterized protein</fullName>
    </submittedName>
</protein>
<dbReference type="EnsemblPlants" id="Pp3c12_14610V3.1">
    <property type="protein sequence ID" value="Pp3c12_14610V3.1"/>
    <property type="gene ID" value="Pp3c12_14610"/>
</dbReference>
<dbReference type="InterPro" id="IPR019358">
    <property type="entry name" value="NEMP_fam"/>
</dbReference>
<dbReference type="AlphaFoldDB" id="A0A2K1JQU9"/>
<feature type="transmembrane region" description="Helical" evidence="9">
    <location>
        <begin position="330"/>
        <end position="351"/>
    </location>
</feature>
<evidence type="ECO:0000256" key="9">
    <source>
        <dbReference type="SAM" id="Phobius"/>
    </source>
</evidence>
<keyword evidence="6 9" id="KW-0472">Membrane</keyword>
<dbReference type="EMBL" id="ABEU02000012">
    <property type="protein sequence ID" value="PNR43910.1"/>
    <property type="molecule type" value="Genomic_DNA"/>
</dbReference>
<evidence type="ECO:0000256" key="5">
    <source>
        <dbReference type="ARBA" id="ARBA00022989"/>
    </source>
</evidence>
<dbReference type="GO" id="GO:0005637">
    <property type="term" value="C:nuclear inner membrane"/>
    <property type="evidence" value="ECO:0007669"/>
    <property type="project" value="UniProtKB-SubCell"/>
</dbReference>
<evidence type="ECO:0000256" key="7">
    <source>
        <dbReference type="ARBA" id="ARBA00023242"/>
    </source>
</evidence>
<dbReference type="STRING" id="3218.A0A2K1JQU9"/>
<accession>A0A2K1JQU9</accession>
<dbReference type="OMA" id="CTRVHIR"/>
<feature type="region of interest" description="Disordered" evidence="8">
    <location>
        <begin position="518"/>
        <end position="539"/>
    </location>
</feature>
<sequence>MKVVLWGPFVWALVVALLMQVLGRAVVASNRLGVNPFPDVSAGQSITLHPLADGVFVETSPGVKPGNLVACMRVRIHGIPRFSNIEKFAVITRVKVQSEATPAYRPAPPKVEVCMHRNGSMEVAQCSRESWRALEKGSWSGAASPFETKYVDLRLTDSHTDVSLSISAEEESQGFRFAFLVLGMMLMLLAPLVSDWVPFYYSSAMTLGVFLVIIVLLYQGMKLLPTGRRSSLWLLLYGSLLGMGTVVIHYFSVLVSTLLKEFGLSDDMYNPIAVFLALGVVLIGAWVGFWGVRKVVLAEDGSVDTGVAKFVKWAIRFIGGVMLLQSSYDIVFAILALALGSAATWILGNFFNVLENLEVAEGLERLWSHYWNSEGVLAWAGEKLQEFWFKRQRLQRHDVFRSHSKRSVNKMPMTKTQANSLQKLPGKEALTRWEQVSALSKRHFAAPVADLASPSPPRRKEVYSTFHKTPDRKPLSGSDYKATDMTGEAVSELVRSKDFQQWWATNVVSNNRISIAPIEHREERPEEDIEATASLPEDDFFLQKNSEHLRNYSRKL</sequence>
<feature type="transmembrane region" description="Helical" evidence="9">
    <location>
        <begin position="6"/>
        <end position="27"/>
    </location>
</feature>
<dbReference type="Gramene" id="Pp3c12_14610V3.1">
    <property type="protein sequence ID" value="Pp3c12_14610V3.1"/>
    <property type="gene ID" value="Pp3c12_14610"/>
</dbReference>
<dbReference type="EnsemblPlants" id="Pp3c12_14610V3.4">
    <property type="protein sequence ID" value="Pp3c12_14610V3.4"/>
    <property type="gene ID" value="Pp3c12_14610"/>
</dbReference>
<dbReference type="EnsemblPlants" id="Pp3c12_14610V3.3">
    <property type="protein sequence ID" value="Pp3c12_14610V3.3"/>
    <property type="gene ID" value="Pp3c12_14610"/>
</dbReference>
<dbReference type="GeneID" id="112290031"/>
<dbReference type="KEGG" id="ppp:112290031"/>
<reference evidence="11" key="3">
    <citation type="submission" date="2020-12" db="UniProtKB">
        <authorList>
            <consortium name="EnsemblPlants"/>
        </authorList>
    </citation>
    <scope>IDENTIFICATION</scope>
</reference>
<feature type="transmembrane region" description="Helical" evidence="9">
    <location>
        <begin position="272"/>
        <end position="292"/>
    </location>
</feature>
<keyword evidence="3 9" id="KW-0812">Transmembrane</keyword>
<evidence type="ECO:0000256" key="1">
    <source>
        <dbReference type="ARBA" id="ARBA00004575"/>
    </source>
</evidence>